<gene>
    <name evidence="2" type="ORF">CHS0354_037611</name>
</gene>
<evidence type="ECO:0000313" key="2">
    <source>
        <dbReference type="EMBL" id="KAK3581937.1"/>
    </source>
</evidence>
<reference evidence="2" key="1">
    <citation type="journal article" date="2021" name="Genome Biol. Evol.">
        <title>A High-Quality Reference Genome for a Parasitic Bivalve with Doubly Uniparental Inheritance (Bivalvia: Unionida).</title>
        <authorList>
            <person name="Smith C.H."/>
        </authorList>
    </citation>
    <scope>NUCLEOTIDE SEQUENCE</scope>
    <source>
        <strain evidence="2">CHS0354</strain>
    </source>
</reference>
<accession>A0AAE0RYE1</accession>
<keyword evidence="1" id="KW-1133">Transmembrane helix</keyword>
<sequence>MHHLHRGQESQSVIVMGSSHSTTKIEMFTNLMGNPIIYHPKKNNQILACGKKRTPRLYCRWSQWISKVAVIMLKIPLDNKFSILSIGIILTGVQVATSIMNC</sequence>
<protein>
    <submittedName>
        <fullName evidence="2">Uncharacterized protein</fullName>
    </submittedName>
</protein>
<evidence type="ECO:0000256" key="1">
    <source>
        <dbReference type="SAM" id="Phobius"/>
    </source>
</evidence>
<reference evidence="2" key="3">
    <citation type="submission" date="2023-05" db="EMBL/GenBank/DDBJ databases">
        <authorList>
            <person name="Smith C.H."/>
        </authorList>
    </citation>
    <scope>NUCLEOTIDE SEQUENCE</scope>
    <source>
        <strain evidence="2">CHS0354</strain>
        <tissue evidence="2">Mantle</tissue>
    </source>
</reference>
<keyword evidence="1" id="KW-0812">Transmembrane</keyword>
<proteinExistence type="predicted"/>
<feature type="transmembrane region" description="Helical" evidence="1">
    <location>
        <begin position="81"/>
        <end position="100"/>
    </location>
</feature>
<keyword evidence="1" id="KW-0472">Membrane</keyword>
<evidence type="ECO:0000313" key="3">
    <source>
        <dbReference type="Proteomes" id="UP001195483"/>
    </source>
</evidence>
<organism evidence="2 3">
    <name type="scientific">Potamilus streckersoni</name>
    <dbReference type="NCBI Taxonomy" id="2493646"/>
    <lineage>
        <taxon>Eukaryota</taxon>
        <taxon>Metazoa</taxon>
        <taxon>Spiralia</taxon>
        <taxon>Lophotrochozoa</taxon>
        <taxon>Mollusca</taxon>
        <taxon>Bivalvia</taxon>
        <taxon>Autobranchia</taxon>
        <taxon>Heteroconchia</taxon>
        <taxon>Palaeoheterodonta</taxon>
        <taxon>Unionida</taxon>
        <taxon>Unionoidea</taxon>
        <taxon>Unionidae</taxon>
        <taxon>Ambleminae</taxon>
        <taxon>Lampsilini</taxon>
        <taxon>Potamilus</taxon>
    </lineage>
</organism>
<reference evidence="2" key="2">
    <citation type="journal article" date="2021" name="Genome Biol. Evol.">
        <title>Developing a high-quality reference genome for a parasitic bivalve with doubly uniparental inheritance (Bivalvia: Unionida).</title>
        <authorList>
            <person name="Smith C.H."/>
        </authorList>
    </citation>
    <scope>NUCLEOTIDE SEQUENCE</scope>
    <source>
        <strain evidence="2">CHS0354</strain>
        <tissue evidence="2">Mantle</tissue>
    </source>
</reference>
<dbReference type="Proteomes" id="UP001195483">
    <property type="component" value="Unassembled WGS sequence"/>
</dbReference>
<keyword evidence="3" id="KW-1185">Reference proteome</keyword>
<comment type="caution">
    <text evidence="2">The sequence shown here is derived from an EMBL/GenBank/DDBJ whole genome shotgun (WGS) entry which is preliminary data.</text>
</comment>
<dbReference type="EMBL" id="JAEAOA010002199">
    <property type="protein sequence ID" value="KAK3581937.1"/>
    <property type="molecule type" value="Genomic_DNA"/>
</dbReference>
<dbReference type="AlphaFoldDB" id="A0AAE0RYE1"/>
<name>A0AAE0RYE1_9BIVA</name>